<accession>A0A494TGK9</accession>
<keyword evidence="3" id="KW-1185">Reference proteome</keyword>
<dbReference type="Proteomes" id="UP000276254">
    <property type="component" value="Plasmid unnamed1"/>
</dbReference>
<sequence length="277" mass="31949">MRAICPKPITSMMLLMTSTLAMAGCHVQPLAERWNSSRISAYEPFKADISGFPSTSDKAKLVPIAAYMRERLIYHHVDAPHANAILWQFHFFAPVKFLEDDCTTYIDLLHQQTYKNEDKQIGKMADSAKDVFDRYDQSIPYSQLASGAYDNTHKTINSNTRQVLPMFEDFRNTIPLNVSFEFPLHFNSKDEERYFEESRIIGDEIRNNIYRRFPESMMSYHIRNFIMNVYNVGINVDGRNAGIATSGRLQAAKYARGYFGYIEYLYQTNSGKSSCKT</sequence>
<evidence type="ECO:0000256" key="1">
    <source>
        <dbReference type="SAM" id="SignalP"/>
    </source>
</evidence>
<evidence type="ECO:0000313" key="2">
    <source>
        <dbReference type="EMBL" id="AYJ84951.1"/>
    </source>
</evidence>
<dbReference type="AlphaFoldDB" id="A0A494TGK9"/>
<keyword evidence="2" id="KW-0614">Plasmid</keyword>
<keyword evidence="1" id="KW-0732">Signal</keyword>
<evidence type="ECO:0008006" key="4">
    <source>
        <dbReference type="Google" id="ProtNLM"/>
    </source>
</evidence>
<gene>
    <name evidence="2" type="ORF">D3Y57_02515</name>
</gene>
<dbReference type="PROSITE" id="PS51257">
    <property type="entry name" value="PROKAR_LIPOPROTEIN"/>
    <property type="match status" value="1"/>
</dbReference>
<dbReference type="EMBL" id="CP032828">
    <property type="protein sequence ID" value="AYJ84951.1"/>
    <property type="molecule type" value="Genomic_DNA"/>
</dbReference>
<protein>
    <recommendedName>
        <fullName evidence="4">Lipoprotein</fullName>
    </recommendedName>
</protein>
<feature type="signal peptide" evidence="1">
    <location>
        <begin position="1"/>
        <end position="23"/>
    </location>
</feature>
<geneLocation type="plasmid" evidence="2">
    <name>unnamed1</name>
</geneLocation>
<feature type="chain" id="PRO_5019818169" description="Lipoprotein" evidence="1">
    <location>
        <begin position="24"/>
        <end position="277"/>
    </location>
</feature>
<name>A0A494TGK9_SPHPE</name>
<organism evidence="2 3">
    <name type="scientific">Sphingomonas paeninsulae</name>
    <dbReference type="NCBI Taxonomy" id="2319844"/>
    <lineage>
        <taxon>Bacteria</taxon>
        <taxon>Pseudomonadati</taxon>
        <taxon>Pseudomonadota</taxon>
        <taxon>Alphaproteobacteria</taxon>
        <taxon>Sphingomonadales</taxon>
        <taxon>Sphingomonadaceae</taxon>
        <taxon>Sphingomonas</taxon>
    </lineage>
</organism>
<dbReference type="KEGG" id="spha:D3Y57_02515"/>
<evidence type="ECO:0000313" key="3">
    <source>
        <dbReference type="Proteomes" id="UP000276254"/>
    </source>
</evidence>
<reference evidence="2 3" key="1">
    <citation type="submission" date="2018-09" db="EMBL/GenBank/DDBJ databases">
        <title>Sphingomonas peninsula sp. nov., isolated from fildes peninsula, Antarctic soil.</title>
        <authorList>
            <person name="Yingchao G."/>
        </authorList>
    </citation>
    <scope>NUCLEOTIDE SEQUENCE [LARGE SCALE GENOMIC DNA]</scope>
    <source>
        <strain evidence="2 3">YZ-8</strain>
        <plasmid evidence="2 3">unnamed1</plasmid>
    </source>
</reference>
<proteinExistence type="predicted"/>